<name>A0A5B7ZVL7_9BACT</name>
<dbReference type="Gene3D" id="3.40.1830.10">
    <property type="entry name" value="Thermophilic metalloprotease (M29)"/>
    <property type="match status" value="1"/>
</dbReference>
<evidence type="ECO:0000256" key="3">
    <source>
        <dbReference type="ARBA" id="ARBA00001947"/>
    </source>
</evidence>
<dbReference type="Pfam" id="PF02073">
    <property type="entry name" value="Peptidase_M29"/>
    <property type="match status" value="1"/>
</dbReference>
<evidence type="ECO:0000256" key="9">
    <source>
        <dbReference type="ARBA" id="ARBA00023049"/>
    </source>
</evidence>
<keyword evidence="5" id="KW-0031">Aminopeptidase</keyword>
<dbReference type="SUPFAM" id="SSF144052">
    <property type="entry name" value="Thermophilic metalloprotease-like"/>
    <property type="match status" value="1"/>
</dbReference>
<keyword evidence="8" id="KW-0378">Hydrolase</keyword>
<keyword evidence="6" id="KW-0645">Protease</keyword>
<evidence type="ECO:0000256" key="6">
    <source>
        <dbReference type="ARBA" id="ARBA00022670"/>
    </source>
</evidence>
<dbReference type="KEGG" id="hyj:FHG12_01430"/>
<dbReference type="EMBL" id="CP040896">
    <property type="protein sequence ID" value="QDA58839.1"/>
    <property type="molecule type" value="Genomic_DNA"/>
</dbReference>
<gene>
    <name evidence="10" type="ORF">FHG12_01430</name>
</gene>
<sequence length="404" mass="42477">MRNSYATTGWLAGLLLMASPVLGQNYEQMAKQIVNTSAGVKPGELVMITGGQHTMPLMEAIAVEVARVGGQPEMLLNTDKVARAIDIDMPESAIMASKSDNWLLGADVLISLPSLEDGKAVLAGMTAERGAKFDKVAAEAGLNKKLDATKLRGVSVAYPSKKYAANQQLDYAGYEQMVWAGIGADYTAIAAQAQQMKQLLATGRKVHITSPTGTDLTFQLDARPIFTDDGVVTAADQQEKLILSRTAALPGGRVYGTCLESSATGKIAASPSTWNGKPFRGFKADLKSGQFTNPQAEAGLEDYQKWVAANEANATQVGYFSIGLNPAMKSQEQKGFNPATAAGMVLVGIGNNELLGGHNKALAANSFAIGNATVEVDGKTIVRNGQLVAPAMANAAPIGKKSRK</sequence>
<evidence type="ECO:0000313" key="11">
    <source>
        <dbReference type="Proteomes" id="UP000305398"/>
    </source>
</evidence>
<evidence type="ECO:0000256" key="1">
    <source>
        <dbReference type="ARBA" id="ARBA00001941"/>
    </source>
</evidence>
<dbReference type="RefSeq" id="WP_139513858.1">
    <property type="nucleotide sequence ID" value="NZ_CP040896.1"/>
</dbReference>
<dbReference type="GO" id="GO:0006508">
    <property type="term" value="P:proteolysis"/>
    <property type="evidence" value="ECO:0007669"/>
    <property type="project" value="UniProtKB-KW"/>
</dbReference>
<dbReference type="PANTHER" id="PTHR34448">
    <property type="entry name" value="AMINOPEPTIDASE"/>
    <property type="match status" value="1"/>
</dbReference>
<dbReference type="InterPro" id="IPR035097">
    <property type="entry name" value="M29_N-terminal"/>
</dbReference>
<dbReference type="InterPro" id="IPR000787">
    <property type="entry name" value="Peptidase_M29"/>
</dbReference>
<evidence type="ECO:0000256" key="5">
    <source>
        <dbReference type="ARBA" id="ARBA00022438"/>
    </source>
</evidence>
<keyword evidence="9" id="KW-0482">Metalloprotease</keyword>
<comment type="cofactor">
    <cofactor evidence="1">
        <name>Co(2+)</name>
        <dbReference type="ChEBI" id="CHEBI:48828"/>
    </cofactor>
</comment>
<evidence type="ECO:0000256" key="8">
    <source>
        <dbReference type="ARBA" id="ARBA00022801"/>
    </source>
</evidence>
<dbReference type="GO" id="GO:0008237">
    <property type="term" value="F:metallopeptidase activity"/>
    <property type="evidence" value="ECO:0007669"/>
    <property type="project" value="UniProtKB-KW"/>
</dbReference>
<dbReference type="Proteomes" id="UP000305398">
    <property type="component" value="Chromosome"/>
</dbReference>
<accession>A0A5B7ZVL7</accession>
<comment type="cofactor">
    <cofactor evidence="2">
        <name>Mg(2+)</name>
        <dbReference type="ChEBI" id="CHEBI:18420"/>
    </cofactor>
</comment>
<dbReference type="PANTHER" id="PTHR34448:SF1">
    <property type="entry name" value="BLL6088 PROTEIN"/>
    <property type="match status" value="1"/>
</dbReference>
<evidence type="ECO:0000256" key="4">
    <source>
        <dbReference type="ARBA" id="ARBA00008236"/>
    </source>
</evidence>
<dbReference type="InterPro" id="IPR052170">
    <property type="entry name" value="M29_Exopeptidase"/>
</dbReference>
<evidence type="ECO:0000313" key="10">
    <source>
        <dbReference type="EMBL" id="QDA58839.1"/>
    </source>
</evidence>
<evidence type="ECO:0008006" key="12">
    <source>
        <dbReference type="Google" id="ProtNLM"/>
    </source>
</evidence>
<dbReference type="OrthoDB" id="9803993at2"/>
<keyword evidence="7" id="KW-0479">Metal-binding</keyword>
<protein>
    <recommendedName>
        <fullName evidence="12">Aminopeptidase</fullName>
    </recommendedName>
</protein>
<keyword evidence="11" id="KW-1185">Reference proteome</keyword>
<comment type="cofactor">
    <cofactor evidence="3">
        <name>Zn(2+)</name>
        <dbReference type="ChEBI" id="CHEBI:29105"/>
    </cofactor>
</comment>
<dbReference type="AlphaFoldDB" id="A0A5B7ZVL7"/>
<evidence type="ECO:0000256" key="7">
    <source>
        <dbReference type="ARBA" id="ARBA00022723"/>
    </source>
</evidence>
<dbReference type="GO" id="GO:0046872">
    <property type="term" value="F:metal ion binding"/>
    <property type="evidence" value="ECO:0007669"/>
    <property type="project" value="UniProtKB-KW"/>
</dbReference>
<dbReference type="GO" id="GO:0004177">
    <property type="term" value="F:aminopeptidase activity"/>
    <property type="evidence" value="ECO:0007669"/>
    <property type="project" value="UniProtKB-KW"/>
</dbReference>
<comment type="similarity">
    <text evidence="4">Belongs to the peptidase M29 family.</text>
</comment>
<proteinExistence type="inferred from homology"/>
<organism evidence="10 11">
    <name type="scientific">Hymenobacter jejuensis</name>
    <dbReference type="NCBI Taxonomy" id="2502781"/>
    <lineage>
        <taxon>Bacteria</taxon>
        <taxon>Pseudomonadati</taxon>
        <taxon>Bacteroidota</taxon>
        <taxon>Cytophagia</taxon>
        <taxon>Cytophagales</taxon>
        <taxon>Hymenobacteraceae</taxon>
        <taxon>Hymenobacter</taxon>
    </lineage>
</organism>
<reference evidence="10 11" key="1">
    <citation type="submission" date="2019-06" db="EMBL/GenBank/DDBJ databases">
        <authorList>
            <person name="Srinivasan S."/>
        </authorList>
    </citation>
    <scope>NUCLEOTIDE SEQUENCE [LARGE SCALE GENOMIC DNA]</scope>
    <source>
        <strain evidence="10 11">17J68-5</strain>
    </source>
</reference>
<evidence type="ECO:0000256" key="2">
    <source>
        <dbReference type="ARBA" id="ARBA00001946"/>
    </source>
</evidence>